<evidence type="ECO:0000256" key="1">
    <source>
        <dbReference type="ARBA" id="ARBA00009350"/>
    </source>
</evidence>
<proteinExistence type="inferred from homology"/>
<dbReference type="InterPro" id="IPR036388">
    <property type="entry name" value="WH-like_DNA-bd_sf"/>
</dbReference>
<keyword evidence="4" id="KW-1185">Reference proteome</keyword>
<evidence type="ECO:0000313" key="3">
    <source>
        <dbReference type="EMBL" id="MCQ4838682.1"/>
    </source>
</evidence>
<dbReference type="SUPFAM" id="SSF88659">
    <property type="entry name" value="Sigma3 and sigma4 domains of RNA polymerase sigma factors"/>
    <property type="match status" value="1"/>
</dbReference>
<dbReference type="GeneID" id="90533853"/>
<feature type="domain" description="Dinitrogenase iron-molybdenum cofactor biosynthesis" evidence="2">
    <location>
        <begin position="158"/>
        <end position="245"/>
    </location>
</feature>
<dbReference type="Pfam" id="PF02001">
    <property type="entry name" value="DUF134"/>
    <property type="match status" value="1"/>
</dbReference>
<dbReference type="RefSeq" id="WP_066868093.1">
    <property type="nucleotide sequence ID" value="NZ_CABKVV010000014.1"/>
</dbReference>
<dbReference type="Pfam" id="PF02579">
    <property type="entry name" value="Nitro_FeMo-Co"/>
    <property type="match status" value="1"/>
</dbReference>
<dbReference type="Gene3D" id="3.30.420.130">
    <property type="entry name" value="Dinitrogenase iron-molybdenum cofactor biosynthesis domain"/>
    <property type="match status" value="1"/>
</dbReference>
<dbReference type="InterPro" id="IPR003731">
    <property type="entry name" value="Di-Nase_FeMo-co_biosynth"/>
</dbReference>
<evidence type="ECO:0000259" key="2">
    <source>
        <dbReference type="Pfam" id="PF02579"/>
    </source>
</evidence>
<dbReference type="SUPFAM" id="SSF53146">
    <property type="entry name" value="Nitrogenase accessory factor-like"/>
    <property type="match status" value="1"/>
</dbReference>
<accession>A0ABT1RVI2</accession>
<dbReference type="Proteomes" id="UP001524473">
    <property type="component" value="Unassembled WGS sequence"/>
</dbReference>
<evidence type="ECO:0000313" key="4">
    <source>
        <dbReference type="Proteomes" id="UP001524473"/>
    </source>
</evidence>
<comment type="similarity">
    <text evidence="1">Belongs to the UPF0251 family.</text>
</comment>
<organism evidence="3 4">
    <name type="scientific">Neglectibacter timonensis</name>
    <dbReference type="NCBI Taxonomy" id="1776382"/>
    <lineage>
        <taxon>Bacteria</taxon>
        <taxon>Bacillati</taxon>
        <taxon>Bacillota</taxon>
        <taxon>Clostridia</taxon>
        <taxon>Eubacteriales</taxon>
        <taxon>Oscillospiraceae</taxon>
        <taxon>Neglectibacter</taxon>
    </lineage>
</organism>
<dbReference type="Gene3D" id="1.10.10.10">
    <property type="entry name" value="Winged helix-like DNA-binding domain superfamily/Winged helix DNA-binding domain"/>
    <property type="match status" value="1"/>
</dbReference>
<dbReference type="InterPro" id="IPR036105">
    <property type="entry name" value="DiNase_FeMo-co_biosyn_sf"/>
</dbReference>
<reference evidence="3 4" key="1">
    <citation type="submission" date="2022-06" db="EMBL/GenBank/DDBJ databases">
        <title>Isolation of gut microbiota from human fecal samples.</title>
        <authorList>
            <person name="Pamer E.G."/>
            <person name="Barat B."/>
            <person name="Waligurski E."/>
            <person name="Medina S."/>
            <person name="Paddock L."/>
            <person name="Mostad J."/>
        </authorList>
    </citation>
    <scope>NUCLEOTIDE SEQUENCE [LARGE SCALE GENOMIC DNA]</scope>
    <source>
        <strain evidence="3 4">DFI.9.73</strain>
    </source>
</reference>
<dbReference type="PANTHER" id="PTHR37478">
    <property type="match status" value="1"/>
</dbReference>
<dbReference type="InterPro" id="IPR002852">
    <property type="entry name" value="UPF0251"/>
</dbReference>
<name>A0ABT1RVI2_9FIRM</name>
<dbReference type="CDD" id="cd06171">
    <property type="entry name" value="Sigma70_r4"/>
    <property type="match status" value="1"/>
</dbReference>
<gene>
    <name evidence="3" type="ORF">NE695_01990</name>
</gene>
<sequence>MPRPCKRRRICSLPGCRRFGDLDRKTASVQIVMTLDEFEAVRLIDLEGLSQQECAQQMEVARATVQSIYAAARKKLAQCLVQGCELAIEGGDYVLCDGDFNRCACGHGRCRHEKRQILVKEKQDVGASCGAESPAGAPIPTGEREKISSMRIAVTYEDGQIFQHFGHTEQFQIYEVENGTVKEAQTVSAAGSGHGALAGFLKQHGVEILICGGIGGGARTALSQAGIQLFGGVSGSADQAVADFLAGTLSFQPDVTCRHHEEQHGSCGSSGCGNHGHDCGGSCHGH</sequence>
<dbReference type="EMBL" id="JANFZH010000003">
    <property type="protein sequence ID" value="MCQ4838682.1"/>
    <property type="molecule type" value="Genomic_DNA"/>
</dbReference>
<dbReference type="InterPro" id="IPR013324">
    <property type="entry name" value="RNA_pol_sigma_r3/r4-like"/>
</dbReference>
<dbReference type="PANTHER" id="PTHR37478:SF2">
    <property type="entry name" value="UPF0251 PROTEIN TK0562"/>
    <property type="match status" value="1"/>
</dbReference>
<comment type="caution">
    <text evidence="3">The sequence shown here is derived from an EMBL/GenBank/DDBJ whole genome shotgun (WGS) entry which is preliminary data.</text>
</comment>
<protein>
    <submittedName>
        <fullName evidence="3">DUF134 domain-containing protein</fullName>
    </submittedName>
</protein>